<dbReference type="Pfam" id="PF00112">
    <property type="entry name" value="Peptidase_C1"/>
    <property type="match status" value="1"/>
</dbReference>
<feature type="non-terminal residue" evidence="3">
    <location>
        <position position="1"/>
    </location>
</feature>
<sequence>ITTRQQEIPIGLKCDQAFIQFQNKFNKQYDSEVQRQEAFSTFCERYTELQTLVKTCTTCVVTSIYDIPESKLQNQKFTKLKKQSILKNFFGLIDCNADYCYAENQIPDLTILPKSVDFRELGLTGKAKAQAGCGSCWAFATSAALEACILRSRTSYNAPWNFAPKNVSVSEQFLLSNLRDFNSYCRGGDASVALWQLAMEQQTIEIADNFPYAPTKENNKPMEPKIPKDQYMKPFVEYPLEQEKTSTTGAVKLYLDEKTPFDQNAVQTIKSYLARGFPVLASMDVKSHRAKFNSYNGQIVFGAAEKCPKFDADHQVIFMGYGQKNGKEVWIVKNSWGEQWGSKGFFYVEIGSNAFCLENYAFGVVPKHVDIDDKAYTYDGEIAVEVLRGQNGLDQD</sequence>
<reference evidence="3" key="1">
    <citation type="submission" date="2015-07" db="EMBL/GenBank/DDBJ databases">
        <title>Adaptation to a free-living lifestyle via gene acquisitions in the diplomonad Trepomonas sp. PC1.</title>
        <authorList>
            <person name="Xu F."/>
            <person name="Jerlstrom-Hultqvist J."/>
            <person name="Kolisko M."/>
            <person name="Simpson A.G.B."/>
            <person name="Roger A.J."/>
            <person name="Svard S.G."/>
            <person name="Andersson J.O."/>
        </authorList>
    </citation>
    <scope>NUCLEOTIDE SEQUENCE</scope>
    <source>
        <strain evidence="3">PC1</strain>
    </source>
</reference>
<dbReference type="InterPro" id="IPR039417">
    <property type="entry name" value="Peptidase_C1A_papain-like"/>
</dbReference>
<evidence type="ECO:0000313" key="3">
    <source>
        <dbReference type="EMBL" id="JAP91469.1"/>
    </source>
</evidence>
<dbReference type="InterPro" id="IPR000668">
    <property type="entry name" value="Peptidase_C1A_C"/>
</dbReference>
<protein>
    <submittedName>
        <fullName evidence="3">Cathepsin L</fullName>
    </submittedName>
</protein>
<proteinExistence type="inferred from homology"/>
<dbReference type="CDD" id="cd02248">
    <property type="entry name" value="Peptidase_C1A"/>
    <property type="match status" value="1"/>
</dbReference>
<dbReference type="PROSITE" id="PS00139">
    <property type="entry name" value="THIOL_PROTEASE_CYS"/>
    <property type="match status" value="1"/>
</dbReference>
<dbReference type="PANTHER" id="PTHR12411">
    <property type="entry name" value="CYSTEINE PROTEASE FAMILY C1-RELATED"/>
    <property type="match status" value="1"/>
</dbReference>
<evidence type="ECO:0000259" key="2">
    <source>
        <dbReference type="SMART" id="SM00645"/>
    </source>
</evidence>
<name>A0A146K7J9_9EUKA</name>
<dbReference type="AlphaFoldDB" id="A0A146K7J9"/>
<dbReference type="PRINTS" id="PR00705">
    <property type="entry name" value="PAPAIN"/>
</dbReference>
<feature type="domain" description="Peptidase C1A papain C-terminal" evidence="2">
    <location>
        <begin position="112"/>
        <end position="365"/>
    </location>
</feature>
<organism evidence="3">
    <name type="scientific">Trepomonas sp. PC1</name>
    <dbReference type="NCBI Taxonomy" id="1076344"/>
    <lineage>
        <taxon>Eukaryota</taxon>
        <taxon>Metamonada</taxon>
        <taxon>Diplomonadida</taxon>
        <taxon>Hexamitidae</taxon>
        <taxon>Hexamitinae</taxon>
        <taxon>Trepomonas</taxon>
    </lineage>
</organism>
<dbReference type="EMBL" id="GDID01005137">
    <property type="protein sequence ID" value="JAP91469.1"/>
    <property type="molecule type" value="Transcribed_RNA"/>
</dbReference>
<dbReference type="SUPFAM" id="SSF54001">
    <property type="entry name" value="Cysteine proteinases"/>
    <property type="match status" value="1"/>
</dbReference>
<accession>A0A146K7J9</accession>
<dbReference type="GO" id="GO:0006508">
    <property type="term" value="P:proteolysis"/>
    <property type="evidence" value="ECO:0007669"/>
    <property type="project" value="InterPro"/>
</dbReference>
<dbReference type="SMART" id="SM00645">
    <property type="entry name" value="Pept_C1"/>
    <property type="match status" value="1"/>
</dbReference>
<dbReference type="InterPro" id="IPR013128">
    <property type="entry name" value="Peptidase_C1A"/>
</dbReference>
<gene>
    <name evidence="3" type="ORF">TPC1_16916</name>
</gene>
<evidence type="ECO:0000256" key="1">
    <source>
        <dbReference type="ARBA" id="ARBA00008455"/>
    </source>
</evidence>
<comment type="similarity">
    <text evidence="1">Belongs to the peptidase C1 family.</text>
</comment>
<dbReference type="GO" id="GO:0008234">
    <property type="term" value="F:cysteine-type peptidase activity"/>
    <property type="evidence" value="ECO:0007669"/>
    <property type="project" value="InterPro"/>
</dbReference>
<dbReference type="InterPro" id="IPR000169">
    <property type="entry name" value="Pept_cys_AS"/>
</dbReference>
<dbReference type="InterPro" id="IPR038765">
    <property type="entry name" value="Papain-like_cys_pep_sf"/>
</dbReference>
<dbReference type="Gene3D" id="3.90.70.10">
    <property type="entry name" value="Cysteine proteinases"/>
    <property type="match status" value="1"/>
</dbReference>